<protein>
    <submittedName>
        <fullName evidence="1">Uncharacterized protein</fullName>
    </submittedName>
</protein>
<evidence type="ECO:0000313" key="1">
    <source>
        <dbReference type="EMBL" id="QJA96694.1"/>
    </source>
</evidence>
<dbReference type="EMBL" id="MT143425">
    <property type="protein sequence ID" value="QJA96694.1"/>
    <property type="molecule type" value="Genomic_DNA"/>
</dbReference>
<reference evidence="1" key="1">
    <citation type="submission" date="2020-03" db="EMBL/GenBank/DDBJ databases">
        <title>The deep terrestrial virosphere.</title>
        <authorList>
            <person name="Holmfeldt K."/>
            <person name="Nilsson E."/>
            <person name="Simone D."/>
            <person name="Lopez-Fernandez M."/>
            <person name="Wu X."/>
            <person name="de Brujin I."/>
            <person name="Lundin D."/>
            <person name="Andersson A."/>
            <person name="Bertilsson S."/>
            <person name="Dopson M."/>
        </authorList>
    </citation>
    <scope>NUCLEOTIDE SEQUENCE</scope>
    <source>
        <strain evidence="1">MM415B07632</strain>
        <strain evidence="2">TM448B00920</strain>
    </source>
</reference>
<name>A0A6M3LT78_9ZZZZ</name>
<proteinExistence type="predicted"/>
<evidence type="ECO:0000313" key="2">
    <source>
        <dbReference type="EMBL" id="QJH97106.1"/>
    </source>
</evidence>
<sequence length="57" mass="6348">MNGKQFRIILMELEIIAIKIDGISNLIANDASAIRGTNREVEILKDAIQKLLNEIPS</sequence>
<dbReference type="AlphaFoldDB" id="A0A6M3LT78"/>
<accession>A0A6M3LT78</accession>
<dbReference type="EMBL" id="MT144673">
    <property type="protein sequence ID" value="QJH97106.1"/>
    <property type="molecule type" value="Genomic_DNA"/>
</dbReference>
<organism evidence="1">
    <name type="scientific">viral metagenome</name>
    <dbReference type="NCBI Taxonomy" id="1070528"/>
    <lineage>
        <taxon>unclassified sequences</taxon>
        <taxon>metagenomes</taxon>
        <taxon>organismal metagenomes</taxon>
    </lineage>
</organism>
<gene>
    <name evidence="1" type="ORF">MM415B07632_0002</name>
    <name evidence="2" type="ORF">TM448B00920_0032</name>
</gene>